<dbReference type="EMBL" id="UINC01144981">
    <property type="protein sequence ID" value="SVD34830.1"/>
    <property type="molecule type" value="Genomic_DNA"/>
</dbReference>
<reference evidence="2" key="1">
    <citation type="submission" date="2018-05" db="EMBL/GenBank/DDBJ databases">
        <authorList>
            <person name="Lanie J.A."/>
            <person name="Ng W.-L."/>
            <person name="Kazmierczak K.M."/>
            <person name="Andrzejewski T.M."/>
            <person name="Davidsen T.M."/>
            <person name="Wayne K.J."/>
            <person name="Tettelin H."/>
            <person name="Glass J.I."/>
            <person name="Rusch D."/>
            <person name="Podicherti R."/>
            <person name="Tsui H.-C.T."/>
            <person name="Winkler M.E."/>
        </authorList>
    </citation>
    <scope>NUCLEOTIDE SEQUENCE</scope>
</reference>
<feature type="non-terminal residue" evidence="2">
    <location>
        <position position="30"/>
    </location>
</feature>
<sequence>MPNQPMSYSKKISKSPENGFLDPENCQNDP</sequence>
<dbReference type="AlphaFoldDB" id="A0A382UKU2"/>
<proteinExistence type="predicted"/>
<evidence type="ECO:0000256" key="1">
    <source>
        <dbReference type="SAM" id="MobiDB-lite"/>
    </source>
</evidence>
<feature type="region of interest" description="Disordered" evidence="1">
    <location>
        <begin position="1"/>
        <end position="30"/>
    </location>
</feature>
<organism evidence="2">
    <name type="scientific">marine metagenome</name>
    <dbReference type="NCBI Taxonomy" id="408172"/>
    <lineage>
        <taxon>unclassified sequences</taxon>
        <taxon>metagenomes</taxon>
        <taxon>ecological metagenomes</taxon>
    </lineage>
</organism>
<name>A0A382UKU2_9ZZZZ</name>
<evidence type="ECO:0000313" key="2">
    <source>
        <dbReference type="EMBL" id="SVD34830.1"/>
    </source>
</evidence>
<protein>
    <submittedName>
        <fullName evidence="2">Uncharacterized protein</fullName>
    </submittedName>
</protein>
<gene>
    <name evidence="2" type="ORF">METZ01_LOCUS387684</name>
</gene>
<accession>A0A382UKU2</accession>